<evidence type="ECO:0000313" key="1">
    <source>
        <dbReference type="EMBL" id="KAH7839448.1"/>
    </source>
</evidence>
<protein>
    <submittedName>
        <fullName evidence="1">Uncharacterized protein</fullName>
    </submittedName>
</protein>
<name>A0ACB7XFR2_9ERIC</name>
<dbReference type="EMBL" id="CM037160">
    <property type="protein sequence ID" value="KAH7839448.1"/>
    <property type="molecule type" value="Genomic_DNA"/>
</dbReference>
<keyword evidence="2" id="KW-1185">Reference proteome</keyword>
<comment type="caution">
    <text evidence="1">The sequence shown here is derived from an EMBL/GenBank/DDBJ whole genome shotgun (WGS) entry which is preliminary data.</text>
</comment>
<sequence>MYPSLVYMADQGNDESIWVSAEASIRCTHKAGSNNALTTFSNLPDNESDGMGNFAITVKEETNKEEAVAIFRHQQLYNHPTILGTHYINKTESGQIITVTERVPSFSFQQWLNKPGLKHWEMGVDGTSVVGLSDEARKVLKQVGDCLKTMMFTRNQFHGYLEEGIQVSTTGDVKVVMMNPCQVHLTNFEFEEGIKNDIGLFKSLVEKIEVVTPVDGPRPSFLILFHLLCDIALGLSGKALRDVAYFIYANAAFYNDEEKIKLIFKLWDFFETNIDQYEALLLFTEAPVDMRNWQLKLYEAGYEALRTGYQNNKKAYFKKGFGIFKEQDALTGNIVDNDLVLFLRNGRDALP</sequence>
<gene>
    <name evidence="1" type="ORF">Vadar_004292</name>
</gene>
<proteinExistence type="predicted"/>
<accession>A0ACB7XFR2</accession>
<evidence type="ECO:0000313" key="2">
    <source>
        <dbReference type="Proteomes" id="UP000828048"/>
    </source>
</evidence>
<reference evidence="1 2" key="1">
    <citation type="journal article" date="2021" name="Hortic Res">
        <title>High-quality reference genome and annotation aids understanding of berry development for evergreen blueberry (Vaccinium darrowii).</title>
        <authorList>
            <person name="Yu J."/>
            <person name="Hulse-Kemp A.M."/>
            <person name="Babiker E."/>
            <person name="Staton M."/>
        </authorList>
    </citation>
    <scope>NUCLEOTIDE SEQUENCE [LARGE SCALE GENOMIC DNA]</scope>
    <source>
        <strain evidence="2">cv. NJ 8807/NJ 8810</strain>
        <tissue evidence="1">Young leaf</tissue>
    </source>
</reference>
<organism evidence="1 2">
    <name type="scientific">Vaccinium darrowii</name>
    <dbReference type="NCBI Taxonomy" id="229202"/>
    <lineage>
        <taxon>Eukaryota</taxon>
        <taxon>Viridiplantae</taxon>
        <taxon>Streptophyta</taxon>
        <taxon>Embryophyta</taxon>
        <taxon>Tracheophyta</taxon>
        <taxon>Spermatophyta</taxon>
        <taxon>Magnoliopsida</taxon>
        <taxon>eudicotyledons</taxon>
        <taxon>Gunneridae</taxon>
        <taxon>Pentapetalae</taxon>
        <taxon>asterids</taxon>
        <taxon>Ericales</taxon>
        <taxon>Ericaceae</taxon>
        <taxon>Vaccinioideae</taxon>
        <taxon>Vaccinieae</taxon>
        <taxon>Vaccinium</taxon>
    </lineage>
</organism>
<dbReference type="Proteomes" id="UP000828048">
    <property type="component" value="Chromosome 10"/>
</dbReference>